<feature type="active site" description="Proton donor" evidence="11">
    <location>
        <position position="437"/>
    </location>
</feature>
<dbReference type="EMBL" id="FOJW01000001">
    <property type="protein sequence ID" value="SFA75700.1"/>
    <property type="molecule type" value="Genomic_DNA"/>
</dbReference>
<evidence type="ECO:0000256" key="14">
    <source>
        <dbReference type="PIRSR" id="PIRSR605478-4"/>
    </source>
</evidence>
<evidence type="ECO:0000256" key="8">
    <source>
        <dbReference type="ARBA" id="ARBA00023052"/>
    </source>
</evidence>
<feature type="binding site" evidence="12">
    <location>
        <position position="495"/>
    </location>
    <ligand>
        <name>substrate</name>
    </ligand>
</feature>
<feature type="binding site" evidence="13">
    <location>
        <position position="288"/>
    </location>
    <ligand>
        <name>thiamine diphosphate</name>
        <dbReference type="ChEBI" id="CHEBI:58937"/>
    </ligand>
</feature>
<evidence type="ECO:0000256" key="7">
    <source>
        <dbReference type="ARBA" id="ARBA00022842"/>
    </source>
</evidence>
<feature type="binding site" evidence="12">
    <location>
        <position position="546"/>
    </location>
    <ligand>
        <name>substrate</name>
    </ligand>
</feature>
<comment type="cofactor">
    <cofactor evidence="14">
        <name>Mg(2+)</name>
        <dbReference type="ChEBI" id="CHEBI:18420"/>
    </cofactor>
    <text evidence="14">Binds 1 Mg(2+) ion per subunit. Can also utilize other divalent metal cations, such as Ca(2+), Mn(2+) and Co(2+).</text>
</comment>
<dbReference type="InterPro" id="IPR005478">
    <property type="entry name" value="Transketolase_bac-like"/>
</dbReference>
<dbReference type="CDD" id="cd02012">
    <property type="entry name" value="TPP_TK"/>
    <property type="match status" value="1"/>
</dbReference>
<dbReference type="InterPro" id="IPR005474">
    <property type="entry name" value="Transketolase_N"/>
</dbReference>
<comment type="cofactor">
    <cofactor evidence="13">
        <name>thiamine diphosphate</name>
        <dbReference type="ChEBI" id="CHEBI:58937"/>
    </cofactor>
    <text evidence="13">Binds 1 thiamine pyrophosphate per subunit. During the reaction, the substrate forms a covalent intermediate with the cofactor.</text>
</comment>
<feature type="site" description="Important for catalytic activity" evidence="15">
    <location>
        <position position="53"/>
    </location>
</feature>
<dbReference type="InterPro" id="IPR033247">
    <property type="entry name" value="Transketolase_fam"/>
</dbReference>
<evidence type="ECO:0000256" key="2">
    <source>
        <dbReference type="ARBA" id="ARBA00011738"/>
    </source>
</evidence>
<evidence type="ECO:0000256" key="16">
    <source>
        <dbReference type="RuleBase" id="RU004996"/>
    </source>
</evidence>
<evidence type="ECO:0000313" key="19">
    <source>
        <dbReference type="Proteomes" id="UP000198642"/>
    </source>
</evidence>
<organism evidence="18 19">
    <name type="scientific">Lentibacillus halodurans</name>
    <dbReference type="NCBI Taxonomy" id="237679"/>
    <lineage>
        <taxon>Bacteria</taxon>
        <taxon>Bacillati</taxon>
        <taxon>Bacillota</taxon>
        <taxon>Bacilli</taxon>
        <taxon>Bacillales</taxon>
        <taxon>Bacillaceae</taxon>
        <taxon>Lentibacillus</taxon>
    </lineage>
</organism>
<evidence type="ECO:0000256" key="6">
    <source>
        <dbReference type="ARBA" id="ARBA00022723"/>
    </source>
</evidence>
<proteinExistence type="inferred from homology"/>
<dbReference type="GO" id="GO:0046872">
    <property type="term" value="F:metal ion binding"/>
    <property type="evidence" value="ECO:0007669"/>
    <property type="project" value="UniProtKB-KW"/>
</dbReference>
<feature type="domain" description="Transketolase-like pyrimidine-binding" evidence="17">
    <location>
        <begin position="380"/>
        <end position="551"/>
    </location>
</feature>
<dbReference type="SMART" id="SM00861">
    <property type="entry name" value="Transket_pyr"/>
    <property type="match status" value="1"/>
</dbReference>
<dbReference type="FunFam" id="3.40.50.970:FF:000003">
    <property type="entry name" value="Transketolase"/>
    <property type="match status" value="1"/>
</dbReference>
<dbReference type="GO" id="GO:0006098">
    <property type="term" value="P:pentose-phosphate shunt"/>
    <property type="evidence" value="ECO:0007669"/>
    <property type="project" value="TreeGrafter"/>
</dbReference>
<sequence>MACSNSGFIIELDSIRMLTMERGIVLSETIEQLSINTIRTLAIDAVENANSGHPGLPMGAAPMAYTLWTDFMTHNPNNSKWFNRDRFVLSAGHGSMLLYGLLHLSGYDVTIDDLKSFRQWDSRTPGHPEVHHTDGVEATTGPLGQGIAMSVGMAMAEAHLAAAYNQADISIIDHYTYALVSDGDLMEGVSHEAASLAGHLKLGKLIALYDSNDISLDGELNRAFSDNTEERFKAYGWQVIRVEDGNDLNEIRNAVKKAKENTDQPTLIEVKTVIGYGSPNKSASAASHGAPLGEEEVKLTKEQYTWTHDDFHVPDEVYVDFREKIANDGAKAEDNWNSLFEKYKEKYPELGTELEHAIKGELPVNWDKDLPVYDPQNDAKATRASSGEVLNEVSKAVPYLFGGSADLAGSNKTTIKNEEDFSRDHYAGKNIWFGVREFAMAAAANGMALHGGIKPYVGTFFVFSDYLRPALRLSAIMNNPVTYVFTHDSIAVGEDGPTHEPIEQLPSLRAIPGLSLIRPADGNEVQAAWRLALESQNKPTALVLTRQGLPILEGTQENAYEGVKKGAYVISKTDKETPDALLLASGSEVQLAVKAQEALLDKGIDVNVVSMPSWDRFNEQDRTYKNQVLPPDVKKRLAIEMASPFGWERYTGDEGDILGIDRFGASAKGDKVVEEYGFHVENVVKHVEALLK</sequence>
<dbReference type="CDD" id="cd07033">
    <property type="entry name" value="TPP_PYR_DXS_TK_like"/>
    <property type="match status" value="1"/>
</dbReference>
<feature type="binding site" evidence="14">
    <location>
        <position position="182"/>
    </location>
    <ligand>
        <name>Mg(2+)</name>
        <dbReference type="ChEBI" id="CHEBI:18420"/>
    </ligand>
</feature>
<feature type="binding site" evidence="14">
    <location>
        <position position="212"/>
    </location>
    <ligand>
        <name>Mg(2+)</name>
        <dbReference type="ChEBI" id="CHEBI:18420"/>
    </ligand>
</feature>
<dbReference type="InterPro" id="IPR009014">
    <property type="entry name" value="Transketo_C/PFOR_II"/>
</dbReference>
<feature type="binding site" evidence="13">
    <location>
        <position position="212"/>
    </location>
    <ligand>
        <name>thiamine diphosphate</name>
        <dbReference type="ChEBI" id="CHEBI:58937"/>
    </ligand>
</feature>
<evidence type="ECO:0000256" key="10">
    <source>
        <dbReference type="NCBIfam" id="TIGR00232"/>
    </source>
</evidence>
<dbReference type="GO" id="GO:0004802">
    <property type="term" value="F:transketolase activity"/>
    <property type="evidence" value="ECO:0007669"/>
    <property type="project" value="UniProtKB-UniRule"/>
</dbReference>
<feature type="binding site" evidence="12">
    <location>
        <position position="487"/>
    </location>
    <ligand>
        <name>substrate</name>
    </ligand>
</feature>
<evidence type="ECO:0000256" key="3">
    <source>
        <dbReference type="ARBA" id="ARBA00013152"/>
    </source>
</evidence>
<evidence type="ECO:0000256" key="4">
    <source>
        <dbReference type="ARBA" id="ARBA00016662"/>
    </source>
</evidence>
<feature type="binding site" evidence="13">
    <location>
        <position position="183"/>
    </location>
    <ligand>
        <name>thiamine diphosphate</name>
        <dbReference type="ChEBI" id="CHEBI:58937"/>
    </ligand>
</feature>
<evidence type="ECO:0000256" key="13">
    <source>
        <dbReference type="PIRSR" id="PIRSR605478-3"/>
    </source>
</evidence>
<keyword evidence="19" id="KW-1185">Reference proteome</keyword>
<reference evidence="18 19" key="1">
    <citation type="submission" date="2016-10" db="EMBL/GenBank/DDBJ databases">
        <authorList>
            <person name="de Groot N.N."/>
        </authorList>
    </citation>
    <scope>NUCLEOTIDE SEQUENCE [LARGE SCALE GENOMIC DNA]</scope>
    <source>
        <strain evidence="18 19">CGMCC 1.3702</strain>
    </source>
</reference>
<evidence type="ECO:0000256" key="5">
    <source>
        <dbReference type="ARBA" id="ARBA00022679"/>
    </source>
</evidence>
<comment type="subunit">
    <text evidence="2 16">Homodimer.</text>
</comment>
<feature type="site" description="Important for catalytic activity" evidence="15">
    <location>
        <position position="288"/>
    </location>
</feature>
<feature type="binding site" evidence="13">
    <location>
        <position position="463"/>
    </location>
    <ligand>
        <name>thiamine diphosphate</name>
        <dbReference type="ChEBI" id="CHEBI:58937"/>
    </ligand>
</feature>
<dbReference type="FunFam" id="3.40.50.920:FF:000003">
    <property type="entry name" value="Transketolase"/>
    <property type="match status" value="1"/>
</dbReference>
<keyword evidence="16" id="KW-0106">Calcium</keyword>
<evidence type="ECO:0000313" key="18">
    <source>
        <dbReference type="EMBL" id="SFA75700.1"/>
    </source>
</evidence>
<keyword evidence="5 16" id="KW-0808">Transferase</keyword>
<protein>
    <recommendedName>
        <fullName evidence="4 10">Transketolase</fullName>
        <ecNumber evidence="3 10">2.2.1.1</ecNumber>
    </recommendedName>
</protein>
<dbReference type="InterPro" id="IPR055152">
    <property type="entry name" value="Transketolase-like_C_2"/>
</dbReference>
<dbReference type="Pfam" id="PF02779">
    <property type="entry name" value="Transket_pyr"/>
    <property type="match status" value="1"/>
</dbReference>
<dbReference type="Pfam" id="PF22613">
    <property type="entry name" value="Transketolase_C_1"/>
    <property type="match status" value="1"/>
</dbReference>
<feature type="binding site" evidence="14">
    <location>
        <position position="214"/>
    </location>
    <ligand>
        <name>Mg(2+)</name>
        <dbReference type="ChEBI" id="CHEBI:18420"/>
    </ligand>
</feature>
<keyword evidence="8 13" id="KW-0786">Thiamine pyrophosphate</keyword>
<dbReference type="AlphaFoldDB" id="A0A1I0VID4"/>
<name>A0A1I0VID4_9BACI</name>
<evidence type="ECO:0000256" key="15">
    <source>
        <dbReference type="PIRSR" id="PIRSR605478-5"/>
    </source>
</evidence>
<dbReference type="STRING" id="237679.SAMN04488072_101418"/>
<feature type="binding site" evidence="13">
    <location>
        <begin position="141"/>
        <end position="143"/>
    </location>
    <ligand>
        <name>thiamine diphosphate</name>
        <dbReference type="ChEBI" id="CHEBI:58937"/>
    </ligand>
</feature>
<feature type="binding site" evidence="12">
    <location>
        <position position="410"/>
    </location>
    <ligand>
        <name>substrate</name>
    </ligand>
</feature>
<gene>
    <name evidence="18" type="ORF">SAMN04488072_101418</name>
</gene>
<dbReference type="Gene3D" id="3.40.50.970">
    <property type="match status" value="2"/>
</dbReference>
<feature type="binding site" evidence="13">
    <location>
        <position position="93"/>
    </location>
    <ligand>
        <name>thiamine diphosphate</name>
        <dbReference type="ChEBI" id="CHEBI:58937"/>
    </ligand>
</feature>
<dbReference type="EC" id="2.2.1.1" evidence="3 10"/>
<dbReference type="NCBIfam" id="TIGR00232">
    <property type="entry name" value="tktlase_bact"/>
    <property type="match status" value="1"/>
</dbReference>
<keyword evidence="7 14" id="KW-0460">Magnesium</keyword>
<evidence type="ECO:0000256" key="9">
    <source>
        <dbReference type="ARBA" id="ARBA00049473"/>
    </source>
</evidence>
<dbReference type="InterPro" id="IPR005475">
    <property type="entry name" value="Transketolase-like_Pyr-bd"/>
</dbReference>
<evidence type="ECO:0000256" key="12">
    <source>
        <dbReference type="PIRSR" id="PIRSR605478-2"/>
    </source>
</evidence>
<feature type="binding site" evidence="12">
    <location>
        <position position="499"/>
    </location>
    <ligand>
        <name>substrate</name>
    </ligand>
</feature>
<dbReference type="Proteomes" id="UP000198642">
    <property type="component" value="Unassembled WGS sequence"/>
</dbReference>
<feature type="binding site" evidence="12">
    <location>
        <position position="53"/>
    </location>
    <ligand>
        <name>substrate</name>
    </ligand>
</feature>
<dbReference type="InterPro" id="IPR049557">
    <property type="entry name" value="Transketolase_CS"/>
</dbReference>
<evidence type="ECO:0000259" key="17">
    <source>
        <dbReference type="SMART" id="SM00861"/>
    </source>
</evidence>
<dbReference type="PANTHER" id="PTHR43522">
    <property type="entry name" value="TRANSKETOLASE"/>
    <property type="match status" value="1"/>
</dbReference>
<dbReference type="Pfam" id="PF00456">
    <property type="entry name" value="Transketolase_N"/>
    <property type="match status" value="1"/>
</dbReference>
<comment type="similarity">
    <text evidence="1 16">Belongs to the transketolase family.</text>
</comment>
<accession>A0A1I0VID4</accession>
<dbReference type="InterPro" id="IPR020826">
    <property type="entry name" value="Transketolase_BS"/>
</dbReference>
<dbReference type="PROSITE" id="PS00801">
    <property type="entry name" value="TRANSKETOLASE_1"/>
    <property type="match status" value="1"/>
</dbReference>
<dbReference type="GO" id="GO:0005829">
    <property type="term" value="C:cytosol"/>
    <property type="evidence" value="ECO:0007669"/>
    <property type="project" value="TreeGrafter"/>
</dbReference>
<dbReference type="SUPFAM" id="SSF52518">
    <property type="entry name" value="Thiamin diphosphate-binding fold (THDP-binding)"/>
    <property type="match status" value="2"/>
</dbReference>
<comment type="catalytic activity">
    <reaction evidence="9 16">
        <text>D-sedoheptulose 7-phosphate + D-glyceraldehyde 3-phosphate = aldehydo-D-ribose 5-phosphate + D-xylulose 5-phosphate</text>
        <dbReference type="Rhea" id="RHEA:10508"/>
        <dbReference type="ChEBI" id="CHEBI:57483"/>
        <dbReference type="ChEBI" id="CHEBI:57737"/>
        <dbReference type="ChEBI" id="CHEBI:58273"/>
        <dbReference type="ChEBI" id="CHEBI:59776"/>
        <dbReference type="EC" id="2.2.1.1"/>
    </reaction>
</comment>
<evidence type="ECO:0000256" key="1">
    <source>
        <dbReference type="ARBA" id="ARBA00007131"/>
    </source>
</evidence>
<evidence type="ECO:0000256" key="11">
    <source>
        <dbReference type="PIRSR" id="PIRSR605478-1"/>
    </source>
</evidence>
<dbReference type="PROSITE" id="PS00802">
    <property type="entry name" value="TRANSKETOLASE_2"/>
    <property type="match status" value="1"/>
</dbReference>
<comment type="function">
    <text evidence="16">Catalyzes the transfer of a two-carbon ketol group from a ketose donor to an aldose acceptor, via a covalent intermediate with the cofactor thiamine pyrophosphate.</text>
</comment>
<keyword evidence="6 14" id="KW-0479">Metal-binding</keyword>
<comment type="cofactor">
    <cofactor evidence="16">
        <name>Mg(2+)</name>
        <dbReference type="ChEBI" id="CHEBI:18420"/>
    </cofactor>
    <cofactor evidence="16">
        <name>Ca(2+)</name>
        <dbReference type="ChEBI" id="CHEBI:29108"/>
    </cofactor>
    <cofactor evidence="16">
        <name>Mn(2+)</name>
        <dbReference type="ChEBI" id="CHEBI:29035"/>
    </cofactor>
    <cofactor evidence="16">
        <name>Co(2+)</name>
        <dbReference type="ChEBI" id="CHEBI:48828"/>
    </cofactor>
    <text evidence="16">Binds 1 Mg(2+) ion per subunit. Can also utilize other divalent metal cations, such as Ca(2+), Mn(2+) and Co(2+).</text>
</comment>
<dbReference type="FunFam" id="3.40.50.970:FF:000004">
    <property type="entry name" value="Transketolase"/>
    <property type="match status" value="1"/>
</dbReference>
<dbReference type="SUPFAM" id="SSF52922">
    <property type="entry name" value="TK C-terminal domain-like"/>
    <property type="match status" value="1"/>
</dbReference>
<dbReference type="PANTHER" id="PTHR43522:SF2">
    <property type="entry name" value="TRANSKETOLASE 1-RELATED"/>
    <property type="match status" value="1"/>
</dbReference>
<dbReference type="Gene3D" id="3.40.50.920">
    <property type="match status" value="1"/>
</dbReference>
<feature type="binding site" evidence="12">
    <location>
        <position position="288"/>
    </location>
    <ligand>
        <name>substrate</name>
    </ligand>
</feature>
<feature type="binding site" evidence="12">
    <location>
        <position position="383"/>
    </location>
    <ligand>
        <name>substrate</name>
    </ligand>
</feature>
<dbReference type="InterPro" id="IPR029061">
    <property type="entry name" value="THDP-binding"/>
</dbReference>